<evidence type="ECO:0008006" key="4">
    <source>
        <dbReference type="Google" id="ProtNLM"/>
    </source>
</evidence>
<dbReference type="Gene3D" id="3.30.710.10">
    <property type="entry name" value="Potassium Channel Kv1.1, Chain A"/>
    <property type="match status" value="1"/>
</dbReference>
<gene>
    <name evidence="2" type="ORF">E2562_004965</name>
</gene>
<sequence length="105" mass="11034">MAAVTEGTGGDGETRNKMIHLENNDDNEQFEDLGPDITSAILARVVDYCGRHAAAATAMDNDGLNRSNHDFLSGVDQDTLFDLLLATTPTAGAPPSRSLSVSPCA</sequence>
<keyword evidence="3" id="KW-1185">Reference proteome</keyword>
<dbReference type="InterPro" id="IPR011333">
    <property type="entry name" value="SKP1/BTB/POZ_sf"/>
</dbReference>
<name>A0A6G1C496_9ORYZ</name>
<dbReference type="Proteomes" id="UP000479710">
    <property type="component" value="Unassembled WGS sequence"/>
</dbReference>
<dbReference type="AlphaFoldDB" id="A0A6G1C496"/>
<dbReference type="EMBL" id="SPHZ02000010">
    <property type="protein sequence ID" value="KAF0894976.1"/>
    <property type="molecule type" value="Genomic_DNA"/>
</dbReference>
<organism evidence="2 3">
    <name type="scientific">Oryza meyeriana var. granulata</name>
    <dbReference type="NCBI Taxonomy" id="110450"/>
    <lineage>
        <taxon>Eukaryota</taxon>
        <taxon>Viridiplantae</taxon>
        <taxon>Streptophyta</taxon>
        <taxon>Embryophyta</taxon>
        <taxon>Tracheophyta</taxon>
        <taxon>Spermatophyta</taxon>
        <taxon>Magnoliopsida</taxon>
        <taxon>Liliopsida</taxon>
        <taxon>Poales</taxon>
        <taxon>Poaceae</taxon>
        <taxon>BOP clade</taxon>
        <taxon>Oryzoideae</taxon>
        <taxon>Oryzeae</taxon>
        <taxon>Oryzinae</taxon>
        <taxon>Oryza</taxon>
        <taxon>Oryza meyeriana</taxon>
    </lineage>
</organism>
<reference evidence="2 3" key="1">
    <citation type="submission" date="2019-11" db="EMBL/GenBank/DDBJ databases">
        <title>Whole genome sequence of Oryza granulata.</title>
        <authorList>
            <person name="Li W."/>
        </authorList>
    </citation>
    <scope>NUCLEOTIDE SEQUENCE [LARGE SCALE GENOMIC DNA]</scope>
    <source>
        <strain evidence="3">cv. Menghai</strain>
        <tissue evidence="2">Leaf</tissue>
    </source>
</reference>
<evidence type="ECO:0000313" key="2">
    <source>
        <dbReference type="EMBL" id="KAF0894976.1"/>
    </source>
</evidence>
<protein>
    <recommendedName>
        <fullName evidence="4">SKP1 component POZ domain-containing protein</fullName>
    </recommendedName>
</protein>
<comment type="caution">
    <text evidence="2">The sequence shown here is derived from an EMBL/GenBank/DDBJ whole genome shotgun (WGS) entry which is preliminary data.</text>
</comment>
<accession>A0A6G1C496</accession>
<evidence type="ECO:0000313" key="3">
    <source>
        <dbReference type="Proteomes" id="UP000479710"/>
    </source>
</evidence>
<proteinExistence type="predicted"/>
<evidence type="ECO:0000256" key="1">
    <source>
        <dbReference type="ARBA" id="ARBA00004906"/>
    </source>
</evidence>
<comment type="pathway">
    <text evidence="1">Protein modification; protein ubiquitination.</text>
</comment>